<dbReference type="Gene3D" id="2.60.40.1120">
    <property type="entry name" value="Carboxypeptidase-like, regulatory domain"/>
    <property type="match status" value="1"/>
</dbReference>
<accession>A0ABP9ASG7</accession>
<dbReference type="Pfam" id="PF12866">
    <property type="entry name" value="DUF3823"/>
    <property type="match status" value="1"/>
</dbReference>
<organism evidence="3 4">
    <name type="scientific">Olivibacter ginsenosidimutans</name>
    <dbReference type="NCBI Taxonomy" id="1176537"/>
    <lineage>
        <taxon>Bacteria</taxon>
        <taxon>Pseudomonadati</taxon>
        <taxon>Bacteroidota</taxon>
        <taxon>Sphingobacteriia</taxon>
        <taxon>Sphingobacteriales</taxon>
        <taxon>Sphingobacteriaceae</taxon>
        <taxon>Olivibacter</taxon>
    </lineage>
</organism>
<dbReference type="Pfam" id="PF18003">
    <property type="entry name" value="DUF3823_C"/>
    <property type="match status" value="1"/>
</dbReference>
<evidence type="ECO:0000313" key="4">
    <source>
        <dbReference type="Proteomes" id="UP001501411"/>
    </source>
</evidence>
<protein>
    <recommendedName>
        <fullName evidence="5">DUF3823 domain-containing protein</fullName>
    </recommendedName>
</protein>
<dbReference type="RefSeq" id="WP_345230765.1">
    <property type="nucleotide sequence ID" value="NZ_BAABIQ010000005.1"/>
</dbReference>
<feature type="domain" description="DUF3823" evidence="2">
    <location>
        <begin position="83"/>
        <end position="190"/>
    </location>
</feature>
<keyword evidence="4" id="KW-1185">Reference proteome</keyword>
<evidence type="ECO:0000259" key="2">
    <source>
        <dbReference type="Pfam" id="PF18003"/>
    </source>
</evidence>
<feature type="domain" description="DUF3823" evidence="1">
    <location>
        <begin position="5"/>
        <end position="63"/>
    </location>
</feature>
<dbReference type="InterPro" id="IPR041186">
    <property type="entry name" value="DUF3823_C"/>
</dbReference>
<sequence>MEELSWSDSPTPYYFYSKQDGSFENTKIFKGNYRISVEGPFVPLVQYDASGKVSVDHSVTTDIVGKKEINFTVEPFLNVTWVGEPVYDADSKTISVQVKLERGTSNPDFQQNITDVYLFVNALPYVGNNNYDSRYSFQLSFDGDAANAELGKTITLTTKSDTAIPGNRTYYLRVGARTDYGLKYYNYTDIKTIDIP</sequence>
<evidence type="ECO:0000313" key="3">
    <source>
        <dbReference type="EMBL" id="GAA4785323.1"/>
    </source>
</evidence>
<dbReference type="InterPro" id="IPR024278">
    <property type="entry name" value="DUF3823_N"/>
</dbReference>
<dbReference type="Gene3D" id="2.60.40.2060">
    <property type="match status" value="1"/>
</dbReference>
<dbReference type="EMBL" id="BAABIQ010000005">
    <property type="protein sequence ID" value="GAA4785323.1"/>
    <property type="molecule type" value="Genomic_DNA"/>
</dbReference>
<evidence type="ECO:0008006" key="5">
    <source>
        <dbReference type="Google" id="ProtNLM"/>
    </source>
</evidence>
<evidence type="ECO:0000259" key="1">
    <source>
        <dbReference type="Pfam" id="PF12866"/>
    </source>
</evidence>
<dbReference type="Proteomes" id="UP001501411">
    <property type="component" value="Unassembled WGS sequence"/>
</dbReference>
<reference evidence="4" key="1">
    <citation type="journal article" date="2019" name="Int. J. Syst. Evol. Microbiol.">
        <title>The Global Catalogue of Microorganisms (GCM) 10K type strain sequencing project: providing services to taxonomists for standard genome sequencing and annotation.</title>
        <authorList>
            <consortium name="The Broad Institute Genomics Platform"/>
            <consortium name="The Broad Institute Genome Sequencing Center for Infectious Disease"/>
            <person name="Wu L."/>
            <person name="Ma J."/>
        </authorList>
    </citation>
    <scope>NUCLEOTIDE SEQUENCE [LARGE SCALE GENOMIC DNA]</scope>
    <source>
        <strain evidence="4">JCM 18200</strain>
    </source>
</reference>
<proteinExistence type="predicted"/>
<name>A0ABP9ASG7_9SPHI</name>
<comment type="caution">
    <text evidence="3">The sequence shown here is derived from an EMBL/GenBank/DDBJ whole genome shotgun (WGS) entry which is preliminary data.</text>
</comment>
<gene>
    <name evidence="3" type="ORF">GCM10023231_11480</name>
</gene>